<evidence type="ECO:0000256" key="6">
    <source>
        <dbReference type="ARBA" id="ARBA00022519"/>
    </source>
</evidence>
<dbReference type="EC" id="7.1.1.1" evidence="4"/>
<dbReference type="RefSeq" id="WP_203747813.1">
    <property type="nucleotide sequence ID" value="NZ_BONK01000001.1"/>
</dbReference>
<evidence type="ECO:0000256" key="8">
    <source>
        <dbReference type="ARBA" id="ARBA00022741"/>
    </source>
</evidence>
<dbReference type="GO" id="GO:0005886">
    <property type="term" value="C:plasma membrane"/>
    <property type="evidence" value="ECO:0007669"/>
    <property type="project" value="UniProtKB-SubCell"/>
</dbReference>
<dbReference type="GO" id="GO:0006740">
    <property type="term" value="P:NADPH regeneration"/>
    <property type="evidence" value="ECO:0007669"/>
    <property type="project" value="TreeGrafter"/>
</dbReference>
<keyword evidence="13 15" id="KW-0472">Membrane</keyword>
<sequence>MTTIGVPREIRAGERLVAATPKTVGQLRALGYDVVVEAGAGAEATFSDAAYEAAGAVVGDATQVWGSDVVTAVGAPWGTQVDAMRPGAVLVAMLQPATRADLLEKLAARRVTALSLDAVPRISRAQSLDVLSTLSNVAGYRAVIEAAEQYGGMFAGQVTAAGKTPPAKVFVIGAGVAGLAAIGAADSLGAQVRAFDVRPEVGEQIESMGAAFVRADQAQQQVSADGYASALTDEQERLTAEVYARETADADVVITTALVRGQAPRTITAEMVAGMRPGSVIVDLAASGGGNCELTVPGERVVTDNGVVIVGWTDLAGRLPQHTSQLFGTNVVHLMQLLTPGKDGALVLDLDDPVQRGMTVTSAGELMWPPPPVAVSAAMPGPSDNAPTAEELARAEQVAHEAAARRRQRRTVGFGLAAVLVTLAISFAPPAFLGHFTVFVLAVVVGFYVISNVSHSLHTPLMAQTNAISGIILVGALLQIGSSDPLVTVLACIAAAVASINIFGGFLVANRMIRMFRKDA</sequence>
<comment type="subcellular location">
    <subcellularLocation>
        <location evidence="2">Cell inner membrane</location>
        <topology evidence="2">Multi-pass membrane protein</topology>
    </subcellularLocation>
</comment>
<dbReference type="InterPro" id="IPR007698">
    <property type="entry name" value="AlaDH/PNT_NAD(H)-bd"/>
</dbReference>
<dbReference type="PANTHER" id="PTHR10160:SF19">
    <property type="entry name" value="PROTON-TRANSLOCATING NAD(P)(+) TRANSHYDROGENASE"/>
    <property type="match status" value="1"/>
</dbReference>
<keyword evidence="6" id="KW-0997">Cell inner membrane</keyword>
<dbReference type="Proteomes" id="UP000632740">
    <property type="component" value="Unassembled WGS sequence"/>
</dbReference>
<keyword evidence="10" id="KW-1278">Translocase</keyword>
<dbReference type="Pfam" id="PF12769">
    <property type="entry name" value="PNTB_4TM"/>
    <property type="match status" value="1"/>
</dbReference>
<keyword evidence="7 15" id="KW-0812">Transmembrane</keyword>
<organism evidence="18 19">
    <name type="scientific">Cellulomonas chitinilytica</name>
    <dbReference type="NCBI Taxonomy" id="398759"/>
    <lineage>
        <taxon>Bacteria</taxon>
        <taxon>Bacillati</taxon>
        <taxon>Actinomycetota</taxon>
        <taxon>Actinomycetes</taxon>
        <taxon>Micrococcales</taxon>
        <taxon>Cellulomonadaceae</taxon>
        <taxon>Cellulomonas</taxon>
    </lineage>
</organism>
<dbReference type="InterPro" id="IPR008143">
    <property type="entry name" value="Ala_DH/PNT_CS2"/>
</dbReference>
<dbReference type="SMART" id="SM01003">
    <property type="entry name" value="AlaDh_PNT_N"/>
    <property type="match status" value="1"/>
</dbReference>
<evidence type="ECO:0000256" key="7">
    <source>
        <dbReference type="ARBA" id="ARBA00022692"/>
    </source>
</evidence>
<evidence type="ECO:0000256" key="1">
    <source>
        <dbReference type="ARBA" id="ARBA00003943"/>
    </source>
</evidence>
<evidence type="ECO:0000256" key="9">
    <source>
        <dbReference type="ARBA" id="ARBA00022857"/>
    </source>
</evidence>
<keyword evidence="11 15" id="KW-1133">Transmembrane helix</keyword>
<dbReference type="NCBIfam" id="NF006942">
    <property type="entry name" value="PRK09424.1"/>
    <property type="match status" value="1"/>
</dbReference>
<evidence type="ECO:0000259" key="17">
    <source>
        <dbReference type="SMART" id="SM01003"/>
    </source>
</evidence>
<reference evidence="18" key="1">
    <citation type="submission" date="2021-01" db="EMBL/GenBank/DDBJ databases">
        <title>Whole genome shotgun sequence of Cellulomonas chitinilytica NBRC 110799.</title>
        <authorList>
            <person name="Komaki H."/>
            <person name="Tamura T."/>
        </authorList>
    </citation>
    <scope>NUCLEOTIDE SEQUENCE</scope>
    <source>
        <strain evidence="18">NBRC 110799</strain>
    </source>
</reference>
<comment type="function">
    <text evidence="1">The transhydrogenation between NADH and NADP is coupled to respiration and ATP hydrolysis and functions as a proton pump across the membrane.</text>
</comment>
<dbReference type="Gene3D" id="3.40.50.720">
    <property type="entry name" value="NAD(P)-binding Rossmann-like Domain"/>
    <property type="match status" value="2"/>
</dbReference>
<name>A0A919P0P2_9CELL</name>
<feature type="domain" description="Alanine dehydrogenase/pyridine nucleotide transhydrogenase N-terminal" evidence="17">
    <location>
        <begin position="5"/>
        <end position="138"/>
    </location>
</feature>
<comment type="caution">
    <text evidence="18">The sequence shown here is derived from an EMBL/GenBank/DDBJ whole genome shotgun (WGS) entry which is preliminary data.</text>
</comment>
<dbReference type="Pfam" id="PF05222">
    <property type="entry name" value="AlaDh_PNT_N"/>
    <property type="match status" value="1"/>
</dbReference>
<evidence type="ECO:0000256" key="4">
    <source>
        <dbReference type="ARBA" id="ARBA00012943"/>
    </source>
</evidence>
<dbReference type="PIRSF" id="PIRSF000203">
    <property type="entry name" value="NADP_transhydrogenase_alpha"/>
    <property type="match status" value="1"/>
</dbReference>
<protein>
    <recommendedName>
        <fullName evidence="4">proton-translocating NAD(P)(+) transhydrogenase</fullName>
        <ecNumber evidence="4">7.1.1.1</ecNumber>
    </recommendedName>
</protein>
<dbReference type="GO" id="GO:0050661">
    <property type="term" value="F:NADP binding"/>
    <property type="evidence" value="ECO:0007669"/>
    <property type="project" value="TreeGrafter"/>
</dbReference>
<dbReference type="Pfam" id="PF01262">
    <property type="entry name" value="AlaDh_PNT_C"/>
    <property type="match status" value="1"/>
</dbReference>
<dbReference type="InterPro" id="IPR024605">
    <property type="entry name" value="NADP_transhyd_a_C"/>
</dbReference>
<keyword evidence="12" id="KW-0520">NAD</keyword>
<dbReference type="GO" id="GO:0016491">
    <property type="term" value="F:oxidoreductase activity"/>
    <property type="evidence" value="ECO:0007669"/>
    <property type="project" value="InterPro"/>
</dbReference>
<proteinExistence type="inferred from homology"/>
<evidence type="ECO:0000256" key="13">
    <source>
        <dbReference type="ARBA" id="ARBA00023136"/>
    </source>
</evidence>
<dbReference type="SUPFAM" id="SSF51735">
    <property type="entry name" value="NAD(P)-binding Rossmann-fold domains"/>
    <property type="match status" value="1"/>
</dbReference>
<dbReference type="PANTHER" id="PTHR10160">
    <property type="entry name" value="NAD(P) TRANSHYDROGENASE"/>
    <property type="match status" value="1"/>
</dbReference>
<evidence type="ECO:0000256" key="5">
    <source>
        <dbReference type="ARBA" id="ARBA00022475"/>
    </source>
</evidence>
<dbReference type="CDD" id="cd05304">
    <property type="entry name" value="Rubrum_tdh"/>
    <property type="match status" value="1"/>
</dbReference>
<dbReference type="SUPFAM" id="SSF52283">
    <property type="entry name" value="Formate/glycerate dehydrogenase catalytic domain-like"/>
    <property type="match status" value="1"/>
</dbReference>
<comment type="similarity">
    <text evidence="3">Belongs to the AlaDH/PNT family.</text>
</comment>
<feature type="transmembrane region" description="Helical" evidence="15">
    <location>
        <begin position="434"/>
        <end position="454"/>
    </location>
</feature>
<evidence type="ECO:0000256" key="15">
    <source>
        <dbReference type="SAM" id="Phobius"/>
    </source>
</evidence>
<feature type="domain" description="Alanine dehydrogenase/pyridine nucleotide transhydrogenase NAD(H)-binding" evidence="16">
    <location>
        <begin position="147"/>
        <end position="311"/>
    </location>
</feature>
<dbReference type="GO" id="GO:0008750">
    <property type="term" value="F:proton-translocating NAD(P)+ transhydrogenase activity"/>
    <property type="evidence" value="ECO:0007669"/>
    <property type="project" value="UniProtKB-EC"/>
</dbReference>
<dbReference type="NCBIfam" id="TIGR00561">
    <property type="entry name" value="pntA"/>
    <property type="match status" value="1"/>
</dbReference>
<dbReference type="InterPro" id="IPR007886">
    <property type="entry name" value="AlaDH/PNT_N"/>
</dbReference>
<evidence type="ECO:0000256" key="3">
    <source>
        <dbReference type="ARBA" id="ARBA00005689"/>
    </source>
</evidence>
<dbReference type="SMART" id="SM01002">
    <property type="entry name" value="AlaDh_PNT_C"/>
    <property type="match status" value="1"/>
</dbReference>
<dbReference type="InterPro" id="IPR026255">
    <property type="entry name" value="NADP_transhyd_a"/>
</dbReference>
<feature type="transmembrane region" description="Helical" evidence="15">
    <location>
        <begin position="461"/>
        <end position="480"/>
    </location>
</feature>
<feature type="transmembrane region" description="Helical" evidence="15">
    <location>
        <begin position="411"/>
        <end position="428"/>
    </location>
</feature>
<keyword evidence="8" id="KW-0547">Nucleotide-binding</keyword>
<evidence type="ECO:0000256" key="12">
    <source>
        <dbReference type="ARBA" id="ARBA00023027"/>
    </source>
</evidence>
<keyword evidence="19" id="KW-1185">Reference proteome</keyword>
<evidence type="ECO:0000313" key="19">
    <source>
        <dbReference type="Proteomes" id="UP000632740"/>
    </source>
</evidence>
<dbReference type="InterPro" id="IPR036291">
    <property type="entry name" value="NAD(P)-bd_dom_sf"/>
</dbReference>
<feature type="transmembrane region" description="Helical" evidence="15">
    <location>
        <begin position="486"/>
        <end position="509"/>
    </location>
</feature>
<evidence type="ECO:0000256" key="14">
    <source>
        <dbReference type="ARBA" id="ARBA00048202"/>
    </source>
</evidence>
<evidence type="ECO:0000256" key="2">
    <source>
        <dbReference type="ARBA" id="ARBA00004429"/>
    </source>
</evidence>
<evidence type="ECO:0000256" key="10">
    <source>
        <dbReference type="ARBA" id="ARBA00022967"/>
    </source>
</evidence>
<evidence type="ECO:0000259" key="16">
    <source>
        <dbReference type="SMART" id="SM01002"/>
    </source>
</evidence>
<dbReference type="EMBL" id="BONK01000001">
    <property type="protein sequence ID" value="GIG19663.1"/>
    <property type="molecule type" value="Genomic_DNA"/>
</dbReference>
<gene>
    <name evidence="18" type="primary">pntA</name>
    <name evidence="18" type="ORF">Cch01nite_03870</name>
</gene>
<keyword evidence="9" id="KW-0521">NADP</keyword>
<evidence type="ECO:0000256" key="11">
    <source>
        <dbReference type="ARBA" id="ARBA00022989"/>
    </source>
</evidence>
<keyword evidence="5" id="KW-1003">Cell membrane</keyword>
<dbReference type="AlphaFoldDB" id="A0A919P0P2"/>
<dbReference type="PROSITE" id="PS00837">
    <property type="entry name" value="ALADH_PNT_2"/>
    <property type="match status" value="1"/>
</dbReference>
<accession>A0A919P0P2</accession>
<evidence type="ECO:0000313" key="18">
    <source>
        <dbReference type="EMBL" id="GIG19663.1"/>
    </source>
</evidence>
<comment type="catalytic activity">
    <reaction evidence="14">
        <text>NAD(+) + NADPH + H(+)(in) = NADH + NADP(+) + H(+)(out)</text>
        <dbReference type="Rhea" id="RHEA:47992"/>
        <dbReference type="ChEBI" id="CHEBI:15378"/>
        <dbReference type="ChEBI" id="CHEBI:57540"/>
        <dbReference type="ChEBI" id="CHEBI:57783"/>
        <dbReference type="ChEBI" id="CHEBI:57945"/>
        <dbReference type="ChEBI" id="CHEBI:58349"/>
        <dbReference type="EC" id="7.1.1.1"/>
    </reaction>
</comment>